<reference evidence="2 3" key="1">
    <citation type="submission" date="2008-03" db="EMBL/GenBank/DDBJ databases">
        <title>Complete sequence of plasmid2 of Beijerinckia indica subsp. indica ATCC 9039.</title>
        <authorList>
            <consortium name="US DOE Joint Genome Institute"/>
            <person name="Copeland A."/>
            <person name="Lucas S."/>
            <person name="Lapidus A."/>
            <person name="Glavina del Rio T."/>
            <person name="Dalin E."/>
            <person name="Tice H."/>
            <person name="Bruce D."/>
            <person name="Goodwin L."/>
            <person name="Pitluck S."/>
            <person name="LaButti K."/>
            <person name="Schmutz J."/>
            <person name="Larimer F."/>
            <person name="Land M."/>
            <person name="Hauser L."/>
            <person name="Kyrpides N."/>
            <person name="Ivanova N."/>
            <person name="Dunfield P.F."/>
            <person name="Dedysh S.N."/>
            <person name="Liesack W."/>
            <person name="Saw J.H."/>
            <person name="Alam M."/>
            <person name="Chen Y."/>
            <person name="Murrell J.C."/>
            <person name="Richardson P."/>
        </authorList>
    </citation>
    <scope>NUCLEOTIDE SEQUENCE [LARGE SCALE GENOMIC DNA]</scope>
    <source>
        <strain evidence="3">ATCC 9039 / DSM 1715 / NCIMB 8712</strain>
        <plasmid evidence="2 3">pBIND02</plasmid>
    </source>
</reference>
<dbReference type="RefSeq" id="WP_012382827.1">
    <property type="nucleotide sequence ID" value="NC_010578.1"/>
</dbReference>
<organism evidence="2 3">
    <name type="scientific">Beijerinckia indica subsp. indica (strain ATCC 9039 / DSM 1715 / NCIMB 8712)</name>
    <dbReference type="NCBI Taxonomy" id="395963"/>
    <lineage>
        <taxon>Bacteria</taxon>
        <taxon>Pseudomonadati</taxon>
        <taxon>Pseudomonadota</taxon>
        <taxon>Alphaproteobacteria</taxon>
        <taxon>Hyphomicrobiales</taxon>
        <taxon>Beijerinckiaceae</taxon>
        <taxon>Beijerinckia</taxon>
    </lineage>
</organism>
<feature type="signal peptide" evidence="1">
    <location>
        <begin position="1"/>
        <end position="23"/>
    </location>
</feature>
<dbReference type="EMBL" id="CP001018">
    <property type="protein sequence ID" value="ACB97438.1"/>
    <property type="molecule type" value="Genomic_DNA"/>
</dbReference>
<dbReference type="GO" id="GO:0016788">
    <property type="term" value="F:hydrolase activity, acting on ester bonds"/>
    <property type="evidence" value="ECO:0007669"/>
    <property type="project" value="UniProtKB-ARBA"/>
</dbReference>
<evidence type="ECO:0008006" key="4">
    <source>
        <dbReference type="Google" id="ProtNLM"/>
    </source>
</evidence>
<dbReference type="Gene3D" id="3.40.50.1110">
    <property type="entry name" value="SGNH hydrolase"/>
    <property type="match status" value="1"/>
</dbReference>
<keyword evidence="2" id="KW-0614">Plasmid</keyword>
<evidence type="ECO:0000313" key="3">
    <source>
        <dbReference type="Proteomes" id="UP000001695"/>
    </source>
</evidence>
<dbReference type="SUPFAM" id="SSF52266">
    <property type="entry name" value="SGNH hydrolase"/>
    <property type="match status" value="1"/>
</dbReference>
<keyword evidence="1" id="KW-0732">Signal</keyword>
<dbReference type="Proteomes" id="UP000001695">
    <property type="component" value="Plasmid pBIND02"/>
</dbReference>
<dbReference type="HOGENOM" id="CLU_575781_0_0_5"/>
<sequence>MSFARFKLAFAGLTLLSATHAAAETHWSLARIVNVAAGGTSLSTNTFAQTSTGTYSDTYWTRIYLTPLSNLLGWNYASPRSWAIGGNTLAQVLTNYTSSSATPSDRRWGPLIKWHPDIFFSEGASNDLGRPLESMKADAEAVQAALLSISPTPPRILNENIWPRTHLSHPATTYPARLNFNAWHSSQSHANKYLKSIDFDELLQDPQNPGTFNPAYTFDGVHPNVSGSLRVADYIFSQLRHIDMLPAPVVFPFTLDAAADPTNLLQNAATPNSAKQLFGGADGVATNFTGKVPTGWIATANASWNGSAGSLPAITTEPDGAYRKKVVITVPNGSAPSSNAATWLNLSTSGTIIPTASAASSGISPGNSYRAGITIELANGKNIVPVGFFMTFKIDGVTTIETTFATAAYTKNDTMPDGTYNLLSPVFTVPDHFSTIELSSLKICFGSVSGAAAGGTIKISKPYIRQFKYLASWP</sequence>
<dbReference type="InterPro" id="IPR036514">
    <property type="entry name" value="SGNH_hydro_sf"/>
</dbReference>
<protein>
    <recommendedName>
        <fullName evidence="4">SGNH hydrolase-type esterase domain-containing protein</fullName>
    </recommendedName>
</protein>
<evidence type="ECO:0000313" key="2">
    <source>
        <dbReference type="EMBL" id="ACB97438.1"/>
    </source>
</evidence>
<dbReference type="KEGG" id="bid:Bind_3913"/>
<dbReference type="OrthoDB" id="1828825at2"/>
<keyword evidence="3" id="KW-1185">Reference proteome</keyword>
<dbReference type="eggNOG" id="COG2755">
    <property type="taxonomic scope" value="Bacteria"/>
</dbReference>
<dbReference type="AlphaFoldDB" id="B2ILN8"/>
<accession>B2ILN8</accession>
<gene>
    <name evidence="2" type="ordered locus">Bind_3913</name>
</gene>
<proteinExistence type="predicted"/>
<geneLocation type="plasmid" evidence="2 3">
    <name>pBIND02</name>
</geneLocation>
<evidence type="ECO:0000256" key="1">
    <source>
        <dbReference type="SAM" id="SignalP"/>
    </source>
</evidence>
<feature type="chain" id="PRO_5002778866" description="SGNH hydrolase-type esterase domain-containing protein" evidence="1">
    <location>
        <begin position="24"/>
        <end position="474"/>
    </location>
</feature>
<name>B2ILN8_BEII9</name>